<evidence type="ECO:0000313" key="3">
    <source>
        <dbReference type="Proteomes" id="UP000011064"/>
    </source>
</evidence>
<dbReference type="EMBL" id="GL573207">
    <property type="protein sequence ID" value="ELR07694.1"/>
    <property type="molecule type" value="Genomic_DNA"/>
</dbReference>
<reference evidence="3" key="1">
    <citation type="submission" date="2010-09" db="EMBL/GenBank/DDBJ databases">
        <title>The genome sequence of Geomyces destructans 20631-21.</title>
        <authorList>
            <consortium name="The Broad Institute Genome Sequencing Platform"/>
            <person name="Cuomo C.A."/>
            <person name="Blehert D.S."/>
            <person name="Lorch J.M."/>
            <person name="Young S.K."/>
            <person name="Zeng Q."/>
            <person name="Gargeya S."/>
            <person name="Fitzgerald M."/>
            <person name="Haas B."/>
            <person name="Abouelleil A."/>
            <person name="Alvarado L."/>
            <person name="Arachchi H.M."/>
            <person name="Berlin A."/>
            <person name="Brown A."/>
            <person name="Chapman S.B."/>
            <person name="Chen Z."/>
            <person name="Dunbar C."/>
            <person name="Freedman E."/>
            <person name="Gearin G."/>
            <person name="Gellesch M."/>
            <person name="Goldberg J."/>
            <person name="Griggs A."/>
            <person name="Gujja S."/>
            <person name="Heiman D."/>
            <person name="Howarth C."/>
            <person name="Larson L."/>
            <person name="Lui A."/>
            <person name="MacDonald P.J.P."/>
            <person name="Montmayeur A."/>
            <person name="Murphy C."/>
            <person name="Neiman D."/>
            <person name="Pearson M."/>
            <person name="Priest M."/>
            <person name="Roberts A."/>
            <person name="Saif S."/>
            <person name="Shea T."/>
            <person name="Shenoy N."/>
            <person name="Sisk P."/>
            <person name="Stolte C."/>
            <person name="Sykes S."/>
            <person name="Wortman J."/>
            <person name="Nusbaum C."/>
            <person name="Birren B."/>
        </authorList>
    </citation>
    <scope>NUCLEOTIDE SEQUENCE [LARGE SCALE GENOMIC DNA]</scope>
    <source>
        <strain evidence="3">ATCC MYA-4855 / 20631-21</strain>
    </source>
</reference>
<name>L8G4G3_PSED2</name>
<dbReference type="AlphaFoldDB" id="L8G4G3"/>
<dbReference type="VEuPathDB" id="FungiDB:GMDG_02716"/>
<sequence>MAFERLFRSKRESWISAPEPSYGPVPPPQSPDIEAEKVENAGNVMMMEKMANEMLQPRTEARRRGESAGEHKTSGGDTILCIK</sequence>
<keyword evidence="3" id="KW-1185">Reference proteome</keyword>
<feature type="compositionally biased region" description="Basic and acidic residues" evidence="1">
    <location>
        <begin position="59"/>
        <end position="74"/>
    </location>
</feature>
<feature type="compositionally biased region" description="Pro residues" evidence="1">
    <location>
        <begin position="21"/>
        <end position="30"/>
    </location>
</feature>
<organism evidence="2 3">
    <name type="scientific">Pseudogymnoascus destructans (strain ATCC MYA-4855 / 20631-21)</name>
    <name type="common">Bat white-nose syndrome fungus</name>
    <name type="synonym">Geomyces destructans</name>
    <dbReference type="NCBI Taxonomy" id="658429"/>
    <lineage>
        <taxon>Eukaryota</taxon>
        <taxon>Fungi</taxon>
        <taxon>Dikarya</taxon>
        <taxon>Ascomycota</taxon>
        <taxon>Pezizomycotina</taxon>
        <taxon>Leotiomycetes</taxon>
        <taxon>Thelebolales</taxon>
        <taxon>Thelebolaceae</taxon>
        <taxon>Pseudogymnoascus</taxon>
    </lineage>
</organism>
<accession>L8G4G3</accession>
<dbReference type="InParanoid" id="L8G4G3"/>
<feature type="region of interest" description="Disordered" evidence="1">
    <location>
        <begin position="13"/>
        <end position="32"/>
    </location>
</feature>
<evidence type="ECO:0000256" key="1">
    <source>
        <dbReference type="SAM" id="MobiDB-lite"/>
    </source>
</evidence>
<gene>
    <name evidence="2" type="ORF">GMDG_02716</name>
</gene>
<proteinExistence type="predicted"/>
<feature type="region of interest" description="Disordered" evidence="1">
    <location>
        <begin position="57"/>
        <end position="83"/>
    </location>
</feature>
<dbReference type="Proteomes" id="UP000011064">
    <property type="component" value="Unassembled WGS sequence"/>
</dbReference>
<evidence type="ECO:0000313" key="2">
    <source>
        <dbReference type="EMBL" id="ELR07694.1"/>
    </source>
</evidence>
<protein>
    <submittedName>
        <fullName evidence="2">Uncharacterized protein</fullName>
    </submittedName>
</protein>
<dbReference type="HOGENOM" id="CLU_2543528_0_0_1"/>